<reference evidence="1" key="1">
    <citation type="submission" date="2018-05" db="EMBL/GenBank/DDBJ databases">
        <authorList>
            <person name="Moura L."/>
            <person name="Setubal J.C."/>
        </authorList>
    </citation>
    <scope>NUCLEOTIDE SEQUENCE</scope>
    <source>
        <strain evidence="1">ZC4RG45</strain>
    </source>
</reference>
<dbReference type="SUPFAM" id="SSF55961">
    <property type="entry name" value="Bet v1-like"/>
    <property type="match status" value="1"/>
</dbReference>
<name>A0A2W4LKS2_9PSEU</name>
<reference evidence="1 3" key="3">
    <citation type="journal article" date="2021" name="BMC Genomics">
        <title>Genome-resolved metagenome and metatranscriptome analyses of thermophilic composting reveal key bacterial players and their metabolic interactions.</title>
        <authorList>
            <person name="Braga L.P.P."/>
            <person name="Pereira R.V."/>
            <person name="Martins L.F."/>
            <person name="Moura L.M.S."/>
            <person name="Sanchez F.B."/>
            <person name="Patane J.S.L."/>
            <person name="da Silva A.M."/>
            <person name="Setubal J.C."/>
        </authorList>
    </citation>
    <scope>NUCLEOTIDE SEQUENCE [LARGE SCALE GENOMIC DNA]</scope>
    <source>
        <strain evidence="1">ZC4RG45</strain>
    </source>
</reference>
<evidence type="ECO:0000313" key="2">
    <source>
        <dbReference type="EMBL" id="PZM96256.1"/>
    </source>
</evidence>
<evidence type="ECO:0000313" key="3">
    <source>
        <dbReference type="Proteomes" id="UP000249324"/>
    </source>
</evidence>
<dbReference type="EMBL" id="QGUI01000403">
    <property type="protein sequence ID" value="PZM96256.1"/>
    <property type="molecule type" value="Genomic_DNA"/>
</dbReference>
<dbReference type="AlphaFoldDB" id="A0A2W4LKS2"/>
<comment type="caution">
    <text evidence="2">The sequence shown here is derived from an EMBL/GenBank/DDBJ whole genome shotgun (WGS) entry which is preliminary data.</text>
</comment>
<dbReference type="Gene3D" id="3.30.530.20">
    <property type="match status" value="1"/>
</dbReference>
<gene>
    <name evidence="1" type="ORF">DIU77_003525</name>
    <name evidence="2" type="ORF">DIU77_11080</name>
</gene>
<sequence>MIEVTRTAKAAPERVWALLSDIEKWPALLPTFNQITRLDGTGPIGIGTKFDVRQPGLPKAVYQITDWEPGKLFTWQSQAPGVVTTASHRVEPTADGTRIVLTLDWTGPLARISTLLLGRKARRYVSSEAEHIAQAAEDGEGTD</sequence>
<accession>A0A2W4LKS2</accession>
<dbReference type="STRING" id="1111738.GCA_000427905_02241"/>
<dbReference type="EMBL" id="QGUI02000023">
    <property type="protein sequence ID" value="MFO7191296.1"/>
    <property type="molecule type" value="Genomic_DNA"/>
</dbReference>
<reference evidence="2" key="2">
    <citation type="submission" date="2018-05" db="EMBL/GenBank/DDBJ databases">
        <authorList>
            <person name="Lanie J.A."/>
            <person name="Ng W.-L."/>
            <person name="Kazmierczak K.M."/>
            <person name="Andrzejewski T.M."/>
            <person name="Davidsen T.M."/>
            <person name="Wayne K.J."/>
            <person name="Tettelin H."/>
            <person name="Glass J.I."/>
            <person name="Rusch D."/>
            <person name="Podicherti R."/>
            <person name="Tsui H.-C.T."/>
            <person name="Winkler M.E."/>
        </authorList>
    </citation>
    <scope>NUCLEOTIDE SEQUENCE</scope>
    <source>
        <strain evidence="2">ZC4RG45</strain>
    </source>
</reference>
<evidence type="ECO:0000313" key="1">
    <source>
        <dbReference type="EMBL" id="MFO7191296.1"/>
    </source>
</evidence>
<protein>
    <submittedName>
        <fullName evidence="2">Polyketide cyclase</fullName>
    </submittedName>
    <submittedName>
        <fullName evidence="1">SRPBCC family protein</fullName>
    </submittedName>
</protein>
<dbReference type="InterPro" id="IPR023393">
    <property type="entry name" value="START-like_dom_sf"/>
</dbReference>
<dbReference type="InterPro" id="IPR019587">
    <property type="entry name" value="Polyketide_cyclase/dehydratase"/>
</dbReference>
<organism evidence="2">
    <name type="scientific">Thermocrispum agreste</name>
    <dbReference type="NCBI Taxonomy" id="37925"/>
    <lineage>
        <taxon>Bacteria</taxon>
        <taxon>Bacillati</taxon>
        <taxon>Actinomycetota</taxon>
        <taxon>Actinomycetes</taxon>
        <taxon>Pseudonocardiales</taxon>
        <taxon>Pseudonocardiaceae</taxon>
        <taxon>Thermocrispum</taxon>
    </lineage>
</organism>
<dbReference type="Proteomes" id="UP000249324">
    <property type="component" value="Unassembled WGS sequence"/>
</dbReference>
<dbReference type="Pfam" id="PF10604">
    <property type="entry name" value="Polyketide_cyc2"/>
    <property type="match status" value="1"/>
</dbReference>
<proteinExistence type="predicted"/>
<reference evidence="1" key="4">
    <citation type="submission" date="2023-08" db="EMBL/GenBank/DDBJ databases">
        <authorList>
            <person name="Guima S.E.S."/>
            <person name="Martins L.F."/>
            <person name="Silva A.M."/>
            <person name="Setubal J.C."/>
        </authorList>
    </citation>
    <scope>NUCLEOTIDE SEQUENCE</scope>
    <source>
        <strain evidence="1">ZC4RG45</strain>
    </source>
</reference>